<name>A0A4R7Z941_9FIRM</name>
<dbReference type="CDD" id="cd00761">
    <property type="entry name" value="Glyco_tranf_GTA_type"/>
    <property type="match status" value="1"/>
</dbReference>
<comment type="caution">
    <text evidence="3">The sequence shown here is derived from an EMBL/GenBank/DDBJ whole genome shotgun (WGS) entry which is preliminary data.</text>
</comment>
<dbReference type="Proteomes" id="UP000294743">
    <property type="component" value="Unassembled WGS sequence"/>
</dbReference>
<keyword evidence="3" id="KW-0808">Transferase</keyword>
<dbReference type="InterPro" id="IPR001173">
    <property type="entry name" value="Glyco_trans_2-like"/>
</dbReference>
<evidence type="ECO:0000313" key="3">
    <source>
        <dbReference type="EMBL" id="TDW13957.1"/>
    </source>
</evidence>
<dbReference type="GO" id="GO:0016758">
    <property type="term" value="F:hexosyltransferase activity"/>
    <property type="evidence" value="ECO:0007669"/>
    <property type="project" value="UniProtKB-ARBA"/>
</dbReference>
<protein>
    <submittedName>
        <fullName evidence="3">Glycosyltransferase involved in cell wall biosynthesis</fullName>
    </submittedName>
</protein>
<evidence type="ECO:0000256" key="1">
    <source>
        <dbReference type="SAM" id="Phobius"/>
    </source>
</evidence>
<dbReference type="RefSeq" id="WP_134170820.1">
    <property type="nucleotide sequence ID" value="NZ_SODD01000041.1"/>
</dbReference>
<dbReference type="EMBL" id="SODD01000041">
    <property type="protein sequence ID" value="TDW13957.1"/>
    <property type="molecule type" value="Genomic_DNA"/>
</dbReference>
<feature type="transmembrane region" description="Helical" evidence="1">
    <location>
        <begin position="290"/>
        <end position="307"/>
    </location>
</feature>
<dbReference type="InterPro" id="IPR029044">
    <property type="entry name" value="Nucleotide-diphossugar_trans"/>
</dbReference>
<keyword evidence="1" id="KW-1133">Transmembrane helix</keyword>
<gene>
    <name evidence="3" type="ORF">EDD63_14118</name>
</gene>
<dbReference type="SUPFAM" id="SSF53448">
    <property type="entry name" value="Nucleotide-diphospho-sugar transferases"/>
    <property type="match status" value="1"/>
</dbReference>
<proteinExistence type="predicted"/>
<dbReference type="Pfam" id="PF00535">
    <property type="entry name" value="Glycos_transf_2"/>
    <property type="match status" value="1"/>
</dbReference>
<organism evidence="3 4">
    <name type="scientific">Breznakia blatticola</name>
    <dbReference type="NCBI Taxonomy" id="1754012"/>
    <lineage>
        <taxon>Bacteria</taxon>
        <taxon>Bacillati</taxon>
        <taxon>Bacillota</taxon>
        <taxon>Erysipelotrichia</taxon>
        <taxon>Erysipelotrichales</taxon>
        <taxon>Erysipelotrichaceae</taxon>
        <taxon>Breznakia</taxon>
    </lineage>
</organism>
<dbReference type="PANTHER" id="PTHR22916:SF3">
    <property type="entry name" value="UDP-GLCNAC:BETAGAL BETA-1,3-N-ACETYLGLUCOSAMINYLTRANSFERASE-LIKE PROTEIN 1"/>
    <property type="match status" value="1"/>
</dbReference>
<keyword evidence="1" id="KW-0472">Membrane</keyword>
<dbReference type="AlphaFoldDB" id="A0A4R7Z941"/>
<accession>A0A4R7Z941</accession>
<evidence type="ECO:0000259" key="2">
    <source>
        <dbReference type="Pfam" id="PF00535"/>
    </source>
</evidence>
<keyword evidence="1" id="KW-0812">Transmembrane</keyword>
<sequence>MNDVSVIIPVYNAELYIARCVDSLLNQKTQYSYEIICVDDGSTDNSAQILMKYNGMIRVILSENNGPGHARNLAVNNSNSTYLMFVDADDYVSDDFIEMHMTALKETNSDICISDFYRVTQDKKKYVSKGKYKIYLKGQFQEVLLMEFHSVNKAIKRSVFINYPENIFFEDMVAMSESILNANKIVKIEKAGYYYNCVENSTTNTLSDKIYDIYYATMMMEPSFVRNGYSQEIEYLFVNGILVDLCIKLIKAKGIKAKQEVYEYLNEVSIKYPRWYRNKYVKDTRFMKRIYLFLLRKHLFLIVMLVFRRKK</sequence>
<dbReference type="PANTHER" id="PTHR22916">
    <property type="entry name" value="GLYCOSYLTRANSFERASE"/>
    <property type="match status" value="1"/>
</dbReference>
<keyword evidence="4" id="KW-1185">Reference proteome</keyword>
<dbReference type="Gene3D" id="3.90.550.10">
    <property type="entry name" value="Spore Coat Polysaccharide Biosynthesis Protein SpsA, Chain A"/>
    <property type="match status" value="1"/>
</dbReference>
<reference evidence="3 4" key="1">
    <citation type="submission" date="2019-03" db="EMBL/GenBank/DDBJ databases">
        <title>Genomic Encyclopedia of Type Strains, Phase IV (KMG-IV): sequencing the most valuable type-strain genomes for metagenomic binning, comparative biology and taxonomic classification.</title>
        <authorList>
            <person name="Goeker M."/>
        </authorList>
    </citation>
    <scope>NUCLEOTIDE SEQUENCE [LARGE SCALE GENOMIC DNA]</scope>
    <source>
        <strain evidence="3 4">DSM 28867</strain>
    </source>
</reference>
<feature type="domain" description="Glycosyltransferase 2-like" evidence="2">
    <location>
        <begin position="5"/>
        <end position="161"/>
    </location>
</feature>
<dbReference type="OrthoDB" id="396512at2"/>
<evidence type="ECO:0000313" key="4">
    <source>
        <dbReference type="Proteomes" id="UP000294743"/>
    </source>
</evidence>